<dbReference type="Proteomes" id="UP000824225">
    <property type="component" value="Unassembled WGS sequence"/>
</dbReference>
<evidence type="ECO:0000313" key="3">
    <source>
        <dbReference type="EMBL" id="HJA09181.1"/>
    </source>
</evidence>
<sequence length="106" mass="11142">MTRTMRNPALLLLLLGVVLLPVPALANAGLTEFGGPLQTFVETICGPAGKAVATLAIACVGIYFVTNRAEMSETAKHGLAVVFAICWIPWAPTIVNKLFSFSGALI</sequence>
<feature type="transmembrane region" description="Helical" evidence="1">
    <location>
        <begin position="77"/>
        <end position="95"/>
    </location>
</feature>
<organism evidence="3 4">
    <name type="scientific">Candidatus Mailhella merdigallinarum</name>
    <dbReference type="NCBI Taxonomy" id="2838658"/>
    <lineage>
        <taxon>Bacteria</taxon>
        <taxon>Pseudomonadati</taxon>
        <taxon>Thermodesulfobacteriota</taxon>
        <taxon>Desulfovibrionia</taxon>
        <taxon>Desulfovibrionales</taxon>
        <taxon>Desulfovibrionaceae</taxon>
        <taxon>Mailhella</taxon>
    </lineage>
</organism>
<feature type="signal peptide" evidence="2">
    <location>
        <begin position="1"/>
        <end position="26"/>
    </location>
</feature>
<evidence type="ECO:0000256" key="1">
    <source>
        <dbReference type="SAM" id="Phobius"/>
    </source>
</evidence>
<keyword evidence="1" id="KW-1133">Transmembrane helix</keyword>
<keyword evidence="1" id="KW-0812">Transmembrane</keyword>
<name>A0A9D2KLX5_9BACT</name>
<reference evidence="3" key="1">
    <citation type="journal article" date="2021" name="PeerJ">
        <title>Extensive microbial diversity within the chicken gut microbiome revealed by metagenomics and culture.</title>
        <authorList>
            <person name="Gilroy R."/>
            <person name="Ravi A."/>
            <person name="Getino M."/>
            <person name="Pursley I."/>
            <person name="Horton D.L."/>
            <person name="Alikhan N.F."/>
            <person name="Baker D."/>
            <person name="Gharbi K."/>
            <person name="Hall N."/>
            <person name="Watson M."/>
            <person name="Adriaenssens E.M."/>
            <person name="Foster-Nyarko E."/>
            <person name="Jarju S."/>
            <person name="Secka A."/>
            <person name="Antonio M."/>
            <person name="Oren A."/>
            <person name="Chaudhuri R.R."/>
            <person name="La Ragione R."/>
            <person name="Hildebrand F."/>
            <person name="Pallen M.J."/>
        </authorList>
    </citation>
    <scope>NUCLEOTIDE SEQUENCE</scope>
    <source>
        <strain evidence="3">CHK186-16707</strain>
    </source>
</reference>
<dbReference type="InterPro" id="IPR007039">
    <property type="entry name" value="TrbC/VirB2"/>
</dbReference>
<reference evidence="3" key="2">
    <citation type="submission" date="2021-04" db="EMBL/GenBank/DDBJ databases">
        <authorList>
            <person name="Gilroy R."/>
        </authorList>
    </citation>
    <scope>NUCLEOTIDE SEQUENCE</scope>
    <source>
        <strain evidence="3">CHK186-16707</strain>
    </source>
</reference>
<evidence type="ECO:0000256" key="2">
    <source>
        <dbReference type="SAM" id="SignalP"/>
    </source>
</evidence>
<feature type="chain" id="PRO_5038868355" evidence="2">
    <location>
        <begin position="27"/>
        <end position="106"/>
    </location>
</feature>
<feature type="transmembrane region" description="Helical" evidence="1">
    <location>
        <begin position="44"/>
        <end position="65"/>
    </location>
</feature>
<dbReference type="AlphaFoldDB" id="A0A9D2KLX5"/>
<dbReference type="EMBL" id="DXAN01000026">
    <property type="protein sequence ID" value="HJA09181.1"/>
    <property type="molecule type" value="Genomic_DNA"/>
</dbReference>
<evidence type="ECO:0000313" key="4">
    <source>
        <dbReference type="Proteomes" id="UP000824225"/>
    </source>
</evidence>
<keyword evidence="2" id="KW-0732">Signal</keyword>
<gene>
    <name evidence="3" type="ORF">H9962_08350</name>
</gene>
<dbReference type="Pfam" id="PF04956">
    <property type="entry name" value="TrbC"/>
    <property type="match status" value="1"/>
</dbReference>
<proteinExistence type="predicted"/>
<protein>
    <submittedName>
        <fullName evidence="3">TrbC/VirB2 family protein</fullName>
    </submittedName>
</protein>
<comment type="caution">
    <text evidence="3">The sequence shown here is derived from an EMBL/GenBank/DDBJ whole genome shotgun (WGS) entry which is preliminary data.</text>
</comment>
<accession>A0A9D2KLX5</accession>
<keyword evidence="1" id="KW-0472">Membrane</keyword>